<accession>A0ABD5LL43</accession>
<sequence length="130" mass="14807">MTEGPERQFLNFLQDGRFMLQRIKETGEYVFYPRHVVGSCGWHWVEASGRGIVYSSTVIRQKPERGGDFCVAIVELSEGPRLIARIIDVVPDRVRIGLPVTASVQMADWKWEDTPIVAFRPSYVEQAHDG</sequence>
<dbReference type="InterPro" id="IPR002878">
    <property type="entry name" value="ChsH2_C"/>
</dbReference>
<dbReference type="PANTHER" id="PTHR34075">
    <property type="entry name" value="BLR3430 PROTEIN"/>
    <property type="match status" value="1"/>
</dbReference>
<gene>
    <name evidence="2" type="ORF">ABVB70_19975</name>
</gene>
<dbReference type="EMBL" id="JBETME010000008">
    <property type="protein sequence ID" value="MES4992601.1"/>
    <property type="molecule type" value="Genomic_DNA"/>
</dbReference>
<dbReference type="AlphaFoldDB" id="A0ABD5LL43"/>
<evidence type="ECO:0000313" key="3">
    <source>
        <dbReference type="Proteomes" id="UP001438189"/>
    </source>
</evidence>
<dbReference type="Pfam" id="PF01796">
    <property type="entry name" value="OB_ChsH2_C"/>
    <property type="match status" value="1"/>
</dbReference>
<dbReference type="InterPro" id="IPR052513">
    <property type="entry name" value="Thioester_dehydratase-like"/>
</dbReference>
<proteinExistence type="predicted"/>
<organism evidence="2 3">
    <name type="scientific">Agrobacterium radiobacter</name>
    <dbReference type="NCBI Taxonomy" id="362"/>
    <lineage>
        <taxon>Bacteria</taxon>
        <taxon>Pseudomonadati</taxon>
        <taxon>Pseudomonadota</taxon>
        <taxon>Alphaproteobacteria</taxon>
        <taxon>Hyphomicrobiales</taxon>
        <taxon>Rhizobiaceae</taxon>
        <taxon>Rhizobium/Agrobacterium group</taxon>
        <taxon>Agrobacterium</taxon>
        <taxon>Agrobacterium tumefaciens complex</taxon>
    </lineage>
</organism>
<evidence type="ECO:0000313" key="2">
    <source>
        <dbReference type="EMBL" id="MES4992601.1"/>
    </source>
</evidence>
<dbReference type="InterPro" id="IPR012340">
    <property type="entry name" value="NA-bd_OB-fold"/>
</dbReference>
<dbReference type="SUPFAM" id="SSF50249">
    <property type="entry name" value="Nucleic acid-binding proteins"/>
    <property type="match status" value="1"/>
</dbReference>
<reference evidence="2 3" key="1">
    <citation type="submission" date="2024-06" db="EMBL/GenBank/DDBJ databases">
        <title>Genome sequencing of Agrobacterium spp. from tobacco in Serbia.</title>
        <authorList>
            <person name="Ilicic R.J."/>
            <person name="Studholme D.J."/>
            <person name="Jelusic A."/>
            <person name="Barac G."/>
            <person name="Bagi F."/>
            <person name="Popovic Milovanovic T."/>
        </authorList>
    </citation>
    <scope>NUCLEOTIDE SEQUENCE [LARGE SCALE GENOMIC DNA]</scope>
    <source>
        <strain evidence="2 3">DA1</strain>
    </source>
</reference>
<dbReference type="Proteomes" id="UP001438189">
    <property type="component" value="Unassembled WGS sequence"/>
</dbReference>
<dbReference type="PANTHER" id="PTHR34075:SF5">
    <property type="entry name" value="BLR3430 PROTEIN"/>
    <property type="match status" value="1"/>
</dbReference>
<protein>
    <submittedName>
        <fullName evidence="2">OB-fold domain-containing protein</fullName>
    </submittedName>
</protein>
<comment type="caution">
    <text evidence="2">The sequence shown here is derived from an EMBL/GenBank/DDBJ whole genome shotgun (WGS) entry which is preliminary data.</text>
</comment>
<feature type="domain" description="ChsH2 C-terminal OB-fold" evidence="1">
    <location>
        <begin position="44"/>
        <end position="104"/>
    </location>
</feature>
<dbReference type="RefSeq" id="WP_353574544.1">
    <property type="nucleotide sequence ID" value="NZ_JBETME010000008.1"/>
</dbReference>
<evidence type="ECO:0000259" key="1">
    <source>
        <dbReference type="Pfam" id="PF01796"/>
    </source>
</evidence>
<name>A0ABD5LL43_AGRRD</name>